<keyword evidence="5" id="KW-0333">Golgi apparatus</keyword>
<evidence type="ECO:0000256" key="4">
    <source>
        <dbReference type="ARBA" id="ARBA00022968"/>
    </source>
</evidence>
<keyword evidence="4" id="KW-0735">Signal-anchor</keyword>
<organism evidence="7 8">
    <name type="scientific">Colocasia esculenta</name>
    <name type="common">Wild taro</name>
    <name type="synonym">Arum esculentum</name>
    <dbReference type="NCBI Taxonomy" id="4460"/>
    <lineage>
        <taxon>Eukaryota</taxon>
        <taxon>Viridiplantae</taxon>
        <taxon>Streptophyta</taxon>
        <taxon>Embryophyta</taxon>
        <taxon>Tracheophyta</taxon>
        <taxon>Spermatophyta</taxon>
        <taxon>Magnoliopsida</taxon>
        <taxon>Liliopsida</taxon>
        <taxon>Araceae</taxon>
        <taxon>Aroideae</taxon>
        <taxon>Colocasieae</taxon>
        <taxon>Colocasia</taxon>
    </lineage>
</organism>
<keyword evidence="4" id="KW-0812">Transmembrane</keyword>
<evidence type="ECO:0000313" key="7">
    <source>
        <dbReference type="EMBL" id="MQL78614.1"/>
    </source>
</evidence>
<dbReference type="EMBL" id="NMUH01000409">
    <property type="protein sequence ID" value="MQL78614.1"/>
    <property type="molecule type" value="Genomic_DNA"/>
</dbReference>
<evidence type="ECO:0000256" key="6">
    <source>
        <dbReference type="SAM" id="MobiDB-lite"/>
    </source>
</evidence>
<gene>
    <name evidence="7" type="ORF">Taro_011047</name>
</gene>
<reference evidence="7" key="1">
    <citation type="submission" date="2017-07" db="EMBL/GenBank/DDBJ databases">
        <title>Taro Niue Genome Assembly and Annotation.</title>
        <authorList>
            <person name="Atibalentja N."/>
            <person name="Keating K."/>
            <person name="Fields C.J."/>
        </authorList>
    </citation>
    <scope>NUCLEOTIDE SEQUENCE</scope>
    <source>
        <strain evidence="7">Niue_2</strain>
        <tissue evidence="7">Leaf</tissue>
    </source>
</reference>
<evidence type="ECO:0000256" key="3">
    <source>
        <dbReference type="ARBA" id="ARBA00022679"/>
    </source>
</evidence>
<dbReference type="GO" id="GO:0016757">
    <property type="term" value="F:glycosyltransferase activity"/>
    <property type="evidence" value="ECO:0007669"/>
    <property type="project" value="UniProtKB-KW"/>
</dbReference>
<evidence type="ECO:0000256" key="2">
    <source>
        <dbReference type="ARBA" id="ARBA00022676"/>
    </source>
</evidence>
<dbReference type="GO" id="GO:0006487">
    <property type="term" value="P:protein N-linked glycosylation"/>
    <property type="evidence" value="ECO:0007669"/>
    <property type="project" value="TreeGrafter"/>
</dbReference>
<dbReference type="OrthoDB" id="407658at2759"/>
<keyword evidence="8" id="KW-1185">Reference proteome</keyword>
<dbReference type="AlphaFoldDB" id="A0A843U9W4"/>
<dbReference type="Proteomes" id="UP000652761">
    <property type="component" value="Unassembled WGS sequence"/>
</dbReference>
<accession>A0A843U9W4</accession>
<dbReference type="PANTHER" id="PTHR31306:SF4">
    <property type="entry name" value="ALPHA-1,2-GALACTOSYLTRANSFERASE"/>
    <property type="match status" value="1"/>
</dbReference>
<keyword evidence="2" id="KW-0328">Glycosyltransferase</keyword>
<dbReference type="InterPro" id="IPR008630">
    <property type="entry name" value="Glyco_trans_34"/>
</dbReference>
<dbReference type="GO" id="GO:0000139">
    <property type="term" value="C:Golgi membrane"/>
    <property type="evidence" value="ECO:0007669"/>
    <property type="project" value="UniProtKB-SubCell"/>
</dbReference>
<feature type="compositionally biased region" description="Polar residues" evidence="6">
    <location>
        <begin position="12"/>
        <end position="28"/>
    </location>
</feature>
<protein>
    <submittedName>
        <fullName evidence="7">Uncharacterized protein</fullName>
    </submittedName>
</protein>
<dbReference type="Pfam" id="PF05637">
    <property type="entry name" value="Glyco_transf_34"/>
    <property type="match status" value="1"/>
</dbReference>
<feature type="region of interest" description="Disordered" evidence="6">
    <location>
        <begin position="1"/>
        <end position="28"/>
    </location>
</feature>
<sequence>MTVPPEPVKASRAQTTESIGRSTPSTEAPSTPIVFCPAHLGLVFPSSFPPPSLHSLAAALFLSGLVGDESEDYAVLRAAIGHGDFETSPDLVVTEDINGINAGMFFVRRSRWSEAFLDAWWSQAVFVWFNSTMSGDNHALNHLVGDLSDELRRRHIRVSPMQCLFNSYLWALGSQVDILER</sequence>
<keyword evidence="3" id="KW-0808">Transferase</keyword>
<evidence type="ECO:0000313" key="8">
    <source>
        <dbReference type="Proteomes" id="UP000652761"/>
    </source>
</evidence>
<proteinExistence type="predicted"/>
<comment type="subcellular location">
    <subcellularLocation>
        <location evidence="1">Golgi apparatus membrane</location>
        <topology evidence="1">Single-pass type II membrane protein</topology>
    </subcellularLocation>
</comment>
<dbReference type="PANTHER" id="PTHR31306">
    <property type="entry name" value="ALPHA-1,6-MANNOSYLTRANSFERASE MNN11-RELATED"/>
    <property type="match status" value="1"/>
</dbReference>
<comment type="caution">
    <text evidence="7">The sequence shown here is derived from an EMBL/GenBank/DDBJ whole genome shotgun (WGS) entry which is preliminary data.</text>
</comment>
<evidence type="ECO:0000256" key="1">
    <source>
        <dbReference type="ARBA" id="ARBA00004323"/>
    </source>
</evidence>
<name>A0A843U9W4_COLES</name>
<evidence type="ECO:0000256" key="5">
    <source>
        <dbReference type="ARBA" id="ARBA00023034"/>
    </source>
</evidence>